<organism evidence="2 3">
    <name type="scientific">Oryza sativa subsp. indica</name>
    <name type="common">Rice</name>
    <dbReference type="NCBI Taxonomy" id="39946"/>
    <lineage>
        <taxon>Eukaryota</taxon>
        <taxon>Viridiplantae</taxon>
        <taxon>Streptophyta</taxon>
        <taxon>Embryophyta</taxon>
        <taxon>Tracheophyta</taxon>
        <taxon>Spermatophyta</taxon>
        <taxon>Magnoliopsida</taxon>
        <taxon>Liliopsida</taxon>
        <taxon>Poales</taxon>
        <taxon>Poaceae</taxon>
        <taxon>BOP clade</taxon>
        <taxon>Oryzoideae</taxon>
        <taxon>Oryzeae</taxon>
        <taxon>Oryzinae</taxon>
        <taxon>Oryza</taxon>
        <taxon>Oryza sativa</taxon>
    </lineage>
</organism>
<dbReference type="EMBL" id="CM000133">
    <property type="protein sequence ID" value="EEC83214.1"/>
    <property type="molecule type" value="Genomic_DNA"/>
</dbReference>
<dbReference type="Gramene" id="BGIOSGA028317-TA">
    <property type="protein sequence ID" value="BGIOSGA028317-PA"/>
    <property type="gene ID" value="BGIOSGA028317"/>
</dbReference>
<dbReference type="Proteomes" id="UP000007015">
    <property type="component" value="Chromosome 8"/>
</dbReference>
<keyword evidence="3" id="KW-1185">Reference proteome</keyword>
<feature type="region of interest" description="Disordered" evidence="1">
    <location>
        <begin position="1"/>
        <end position="85"/>
    </location>
</feature>
<reference evidence="2 3" key="1">
    <citation type="journal article" date="2005" name="PLoS Biol.">
        <title>The genomes of Oryza sativa: a history of duplications.</title>
        <authorList>
            <person name="Yu J."/>
            <person name="Wang J."/>
            <person name="Lin W."/>
            <person name="Li S."/>
            <person name="Li H."/>
            <person name="Zhou J."/>
            <person name="Ni P."/>
            <person name="Dong W."/>
            <person name="Hu S."/>
            <person name="Zeng C."/>
            <person name="Zhang J."/>
            <person name="Zhang Y."/>
            <person name="Li R."/>
            <person name="Xu Z."/>
            <person name="Li S."/>
            <person name="Li X."/>
            <person name="Zheng H."/>
            <person name="Cong L."/>
            <person name="Lin L."/>
            <person name="Yin J."/>
            <person name="Geng J."/>
            <person name="Li G."/>
            <person name="Shi J."/>
            <person name="Liu J."/>
            <person name="Lv H."/>
            <person name="Li J."/>
            <person name="Wang J."/>
            <person name="Deng Y."/>
            <person name="Ran L."/>
            <person name="Shi X."/>
            <person name="Wang X."/>
            <person name="Wu Q."/>
            <person name="Li C."/>
            <person name="Ren X."/>
            <person name="Wang J."/>
            <person name="Wang X."/>
            <person name="Li D."/>
            <person name="Liu D."/>
            <person name="Zhang X."/>
            <person name="Ji Z."/>
            <person name="Zhao W."/>
            <person name="Sun Y."/>
            <person name="Zhang Z."/>
            <person name="Bao J."/>
            <person name="Han Y."/>
            <person name="Dong L."/>
            <person name="Ji J."/>
            <person name="Chen P."/>
            <person name="Wu S."/>
            <person name="Liu J."/>
            <person name="Xiao Y."/>
            <person name="Bu D."/>
            <person name="Tan J."/>
            <person name="Yang L."/>
            <person name="Ye C."/>
            <person name="Zhang J."/>
            <person name="Xu J."/>
            <person name="Zhou Y."/>
            <person name="Yu Y."/>
            <person name="Zhang B."/>
            <person name="Zhuang S."/>
            <person name="Wei H."/>
            <person name="Liu B."/>
            <person name="Lei M."/>
            <person name="Yu H."/>
            <person name="Li Y."/>
            <person name="Xu H."/>
            <person name="Wei S."/>
            <person name="He X."/>
            <person name="Fang L."/>
            <person name="Zhang Z."/>
            <person name="Zhang Y."/>
            <person name="Huang X."/>
            <person name="Su Z."/>
            <person name="Tong W."/>
            <person name="Li J."/>
            <person name="Tong Z."/>
            <person name="Li S."/>
            <person name="Ye J."/>
            <person name="Wang L."/>
            <person name="Fang L."/>
            <person name="Lei T."/>
            <person name="Chen C."/>
            <person name="Chen H."/>
            <person name="Xu Z."/>
            <person name="Li H."/>
            <person name="Huang H."/>
            <person name="Zhang F."/>
            <person name="Xu H."/>
            <person name="Li N."/>
            <person name="Zhao C."/>
            <person name="Li S."/>
            <person name="Dong L."/>
            <person name="Huang Y."/>
            <person name="Li L."/>
            <person name="Xi Y."/>
            <person name="Qi Q."/>
            <person name="Li W."/>
            <person name="Zhang B."/>
            <person name="Hu W."/>
            <person name="Zhang Y."/>
            <person name="Tian X."/>
            <person name="Jiao Y."/>
            <person name="Liang X."/>
            <person name="Jin J."/>
            <person name="Gao L."/>
            <person name="Zheng W."/>
            <person name="Hao B."/>
            <person name="Liu S."/>
            <person name="Wang W."/>
            <person name="Yuan L."/>
            <person name="Cao M."/>
            <person name="McDermott J."/>
            <person name="Samudrala R."/>
            <person name="Wang J."/>
            <person name="Wong G.K."/>
            <person name="Yang H."/>
        </authorList>
    </citation>
    <scope>NUCLEOTIDE SEQUENCE [LARGE SCALE GENOMIC DNA]</scope>
    <source>
        <strain evidence="3">cv. 93-11</strain>
    </source>
</reference>
<evidence type="ECO:0000256" key="1">
    <source>
        <dbReference type="SAM" id="MobiDB-lite"/>
    </source>
</evidence>
<name>B8B8X6_ORYSI</name>
<proteinExistence type="predicted"/>
<feature type="compositionally biased region" description="Gly residues" evidence="1">
    <location>
        <begin position="69"/>
        <end position="80"/>
    </location>
</feature>
<dbReference type="AlphaFoldDB" id="B8B8X6"/>
<feature type="compositionally biased region" description="Basic and acidic residues" evidence="1">
    <location>
        <begin position="50"/>
        <end position="64"/>
    </location>
</feature>
<protein>
    <submittedName>
        <fullName evidence="2">Uncharacterized protein</fullName>
    </submittedName>
</protein>
<evidence type="ECO:0000313" key="3">
    <source>
        <dbReference type="Proteomes" id="UP000007015"/>
    </source>
</evidence>
<accession>B8B8X6</accession>
<evidence type="ECO:0000313" key="2">
    <source>
        <dbReference type="EMBL" id="EEC83214.1"/>
    </source>
</evidence>
<feature type="compositionally biased region" description="Polar residues" evidence="1">
    <location>
        <begin position="34"/>
        <end position="43"/>
    </location>
</feature>
<gene>
    <name evidence="2" type="ORF">OsI_28490</name>
</gene>
<dbReference type="HOGENOM" id="CLU_1067084_0_0_1"/>
<sequence>MVETAAGRQVKEATTTTTTESERDQRKRWRKNGSAPQLEQPLSLSGDGAALREERGRRGGEHEVAGAAAAGGGGGGGGGWRQEEEEGEYTHGKIWQFAPCFFLLLHLVQLVSVAEAAGEGRRGGEEEQKGVEFGRLFVTFALRLYQKFRIQKLPTGSFFSFLFSTTAFDFESISVFKSFSRIKVKKQIIAAKKEEEKKSLADGDLTPQEQGMSACPCICMMEKGLCHCHATDQAPFLPCGMQMQAPCSIATWSCSPLSIYH</sequence>